<dbReference type="AlphaFoldDB" id="A0A087FWN6"/>
<reference evidence="2" key="1">
    <citation type="journal article" date="2015" name="Nat. Plants">
        <title>Genome expansion of Arabis alpina linked with retrotransposition and reduced symmetric DNA methylation.</title>
        <authorList>
            <person name="Willing E.M."/>
            <person name="Rawat V."/>
            <person name="Mandakova T."/>
            <person name="Maumus F."/>
            <person name="James G.V."/>
            <person name="Nordstroem K.J."/>
            <person name="Becker C."/>
            <person name="Warthmann N."/>
            <person name="Chica C."/>
            <person name="Szarzynska B."/>
            <person name="Zytnicki M."/>
            <person name="Albani M.C."/>
            <person name="Kiefer C."/>
            <person name="Bergonzi S."/>
            <person name="Castaings L."/>
            <person name="Mateos J.L."/>
            <person name="Berns M.C."/>
            <person name="Bujdoso N."/>
            <person name="Piofczyk T."/>
            <person name="de Lorenzo L."/>
            <person name="Barrero-Sicilia C."/>
            <person name="Mateos I."/>
            <person name="Piednoel M."/>
            <person name="Hagmann J."/>
            <person name="Chen-Min-Tao R."/>
            <person name="Iglesias-Fernandez R."/>
            <person name="Schuster S.C."/>
            <person name="Alonso-Blanco C."/>
            <person name="Roudier F."/>
            <person name="Carbonero P."/>
            <person name="Paz-Ares J."/>
            <person name="Davis S.J."/>
            <person name="Pecinka A."/>
            <person name="Quesneville H."/>
            <person name="Colot V."/>
            <person name="Lysak M.A."/>
            <person name="Weigel D."/>
            <person name="Coupland G."/>
            <person name="Schneeberger K."/>
        </authorList>
    </citation>
    <scope>NUCLEOTIDE SEQUENCE [LARGE SCALE GENOMIC DNA]</scope>
    <source>
        <strain evidence="2">cv. Pajares</strain>
    </source>
</reference>
<evidence type="ECO:0000313" key="1">
    <source>
        <dbReference type="EMBL" id="KFK22038.1"/>
    </source>
</evidence>
<dbReference type="Proteomes" id="UP000029120">
    <property type="component" value="Unassembled WGS sequence"/>
</dbReference>
<evidence type="ECO:0000313" key="2">
    <source>
        <dbReference type="Proteomes" id="UP000029120"/>
    </source>
</evidence>
<dbReference type="Gramene" id="KFK22038">
    <property type="protein sequence ID" value="KFK22038"/>
    <property type="gene ID" value="AALP_AAs55493U000100"/>
</dbReference>
<gene>
    <name evidence="1" type="ORF">AALP_AAs55493U000100</name>
</gene>
<organism evidence="1 2">
    <name type="scientific">Arabis alpina</name>
    <name type="common">Alpine rock-cress</name>
    <dbReference type="NCBI Taxonomy" id="50452"/>
    <lineage>
        <taxon>Eukaryota</taxon>
        <taxon>Viridiplantae</taxon>
        <taxon>Streptophyta</taxon>
        <taxon>Embryophyta</taxon>
        <taxon>Tracheophyta</taxon>
        <taxon>Spermatophyta</taxon>
        <taxon>Magnoliopsida</taxon>
        <taxon>eudicotyledons</taxon>
        <taxon>Gunneridae</taxon>
        <taxon>Pentapetalae</taxon>
        <taxon>rosids</taxon>
        <taxon>malvids</taxon>
        <taxon>Brassicales</taxon>
        <taxon>Brassicaceae</taxon>
        <taxon>Arabideae</taxon>
        <taxon>Arabis</taxon>
    </lineage>
</organism>
<protein>
    <submittedName>
        <fullName evidence="1">Uncharacterized protein</fullName>
    </submittedName>
</protein>
<keyword evidence="2" id="KW-1185">Reference proteome</keyword>
<dbReference type="EMBL" id="KL993227">
    <property type="protein sequence ID" value="KFK22038.1"/>
    <property type="molecule type" value="Genomic_DNA"/>
</dbReference>
<name>A0A087FWN6_ARAAL</name>
<accession>A0A087FWN6</accession>
<sequence>MKRTQVRNISKERCKELYKKDCECRVASYSCVLCEQTDYHPRETVHSPSNIWSLSYEILCNG</sequence>
<proteinExistence type="predicted"/>